<evidence type="ECO:0000313" key="11">
    <source>
        <dbReference type="Proteomes" id="UP000265120"/>
    </source>
</evidence>
<accession>A0A3P8WTE1</accession>
<evidence type="ECO:0000313" key="10">
    <source>
        <dbReference type="Ensembl" id="ENSCSEP00000029762.1"/>
    </source>
</evidence>
<keyword evidence="6" id="KW-0012">Acyltransferase</keyword>
<keyword evidence="4" id="KW-0479">Metal-binding</keyword>
<dbReference type="AlphaFoldDB" id="A0A3P8WTE1"/>
<comment type="similarity">
    <text evidence="2">Belongs to the transglutaminase superfamily. Transglutaminase family.</text>
</comment>
<proteinExistence type="inferred from homology"/>
<dbReference type="SUPFAM" id="SSF49309">
    <property type="entry name" value="Transglutaminase, two C-terminal domains"/>
    <property type="match status" value="2"/>
</dbReference>
<evidence type="ECO:0000256" key="3">
    <source>
        <dbReference type="ARBA" id="ARBA00022679"/>
    </source>
</evidence>
<dbReference type="Ensembl" id="ENSCSET00000030164.1">
    <property type="protein sequence ID" value="ENSCSEP00000029762.1"/>
    <property type="gene ID" value="ENSCSEG00000019053.1"/>
</dbReference>
<dbReference type="InterPro" id="IPR001102">
    <property type="entry name" value="Transglutaminase_N"/>
</dbReference>
<dbReference type="Proteomes" id="UP000265120">
    <property type="component" value="Chromosome 11"/>
</dbReference>
<reference evidence="10 11" key="1">
    <citation type="journal article" date="2014" name="Nat. Genet.">
        <title>Whole-genome sequence of a flatfish provides insights into ZW sex chromosome evolution and adaptation to a benthic lifestyle.</title>
        <authorList>
            <person name="Chen S."/>
            <person name="Zhang G."/>
            <person name="Shao C."/>
            <person name="Huang Q."/>
            <person name="Liu G."/>
            <person name="Zhang P."/>
            <person name="Song W."/>
            <person name="An N."/>
            <person name="Chalopin D."/>
            <person name="Volff J.N."/>
            <person name="Hong Y."/>
            <person name="Li Q."/>
            <person name="Sha Z."/>
            <person name="Zhou H."/>
            <person name="Xie M."/>
            <person name="Yu Q."/>
            <person name="Liu Y."/>
            <person name="Xiang H."/>
            <person name="Wang N."/>
            <person name="Wu K."/>
            <person name="Yang C."/>
            <person name="Zhou Q."/>
            <person name="Liao X."/>
            <person name="Yang L."/>
            <person name="Hu Q."/>
            <person name="Zhang J."/>
            <person name="Meng L."/>
            <person name="Jin L."/>
            <person name="Tian Y."/>
            <person name="Lian J."/>
            <person name="Yang J."/>
            <person name="Miao G."/>
            <person name="Liu S."/>
            <person name="Liang Z."/>
            <person name="Yan F."/>
            <person name="Li Y."/>
            <person name="Sun B."/>
            <person name="Zhang H."/>
            <person name="Zhang J."/>
            <person name="Zhu Y."/>
            <person name="Du M."/>
            <person name="Zhao Y."/>
            <person name="Schartl M."/>
            <person name="Tang Q."/>
            <person name="Wang J."/>
        </authorList>
    </citation>
    <scope>NUCLEOTIDE SEQUENCE</scope>
</reference>
<feature type="domain" description="Transglutaminase-like" evidence="9">
    <location>
        <begin position="241"/>
        <end position="333"/>
    </location>
</feature>
<keyword evidence="11" id="KW-1185">Reference proteome</keyword>
<dbReference type="Gene3D" id="2.60.40.10">
    <property type="entry name" value="Immunoglobulins"/>
    <property type="match status" value="4"/>
</dbReference>
<protein>
    <recommendedName>
        <fullName evidence="7">protein-glutamine gamma-glutamyltransferase</fullName>
        <ecNumber evidence="7">2.3.2.13</ecNumber>
    </recommendedName>
</protein>
<dbReference type="InterPro" id="IPR023608">
    <property type="entry name" value="Transglutaminase_animal"/>
</dbReference>
<dbReference type="InterPro" id="IPR038765">
    <property type="entry name" value="Papain-like_cys_pep_sf"/>
</dbReference>
<dbReference type="OMA" id="DTFWETH"/>
<reference evidence="10" key="3">
    <citation type="submission" date="2025-09" db="UniProtKB">
        <authorList>
            <consortium name="Ensembl"/>
        </authorList>
    </citation>
    <scope>IDENTIFICATION</scope>
</reference>
<dbReference type="InterPro" id="IPR002931">
    <property type="entry name" value="Transglutaminase-like"/>
</dbReference>
<dbReference type="PANTHER" id="PTHR11590:SF80">
    <property type="entry name" value="TRANSGLUTAMINASE 5,-LIKE"/>
    <property type="match status" value="1"/>
</dbReference>
<dbReference type="InterPro" id="IPR036238">
    <property type="entry name" value="Transglutaminase_C_sf"/>
</dbReference>
<dbReference type="Pfam" id="PF00868">
    <property type="entry name" value="Transglut_N"/>
    <property type="match status" value="1"/>
</dbReference>
<evidence type="ECO:0000256" key="2">
    <source>
        <dbReference type="ARBA" id="ARBA00005968"/>
    </source>
</evidence>
<dbReference type="GO" id="GO:0046872">
    <property type="term" value="F:metal ion binding"/>
    <property type="evidence" value="ECO:0007669"/>
    <property type="project" value="UniProtKB-KW"/>
</dbReference>
<dbReference type="InterPro" id="IPR036985">
    <property type="entry name" value="Transglutaminase-like_sf"/>
</dbReference>
<keyword evidence="3" id="KW-0808">Transferase</keyword>
<dbReference type="GO" id="GO:0005739">
    <property type="term" value="C:mitochondrion"/>
    <property type="evidence" value="ECO:0007669"/>
    <property type="project" value="TreeGrafter"/>
</dbReference>
<dbReference type="PANTHER" id="PTHR11590">
    <property type="entry name" value="PROTEIN-GLUTAMINE GAMMA-GLUTAMYLTRANSFERASE"/>
    <property type="match status" value="1"/>
</dbReference>
<evidence type="ECO:0000256" key="1">
    <source>
        <dbReference type="ARBA" id="ARBA00001913"/>
    </source>
</evidence>
<evidence type="ECO:0000259" key="9">
    <source>
        <dbReference type="SMART" id="SM00460"/>
    </source>
</evidence>
<dbReference type="SUPFAM" id="SSF81296">
    <property type="entry name" value="E set domains"/>
    <property type="match status" value="1"/>
</dbReference>
<dbReference type="InterPro" id="IPR014756">
    <property type="entry name" value="Ig_E-set"/>
</dbReference>
<dbReference type="Gene3D" id="3.90.260.10">
    <property type="entry name" value="Transglutaminase-like"/>
    <property type="match status" value="1"/>
</dbReference>
<dbReference type="GeneTree" id="ENSGT01050000244866"/>
<feature type="active site" evidence="8">
    <location>
        <position position="330"/>
    </location>
</feature>
<dbReference type="InterPro" id="IPR050779">
    <property type="entry name" value="Transglutaminase"/>
</dbReference>
<dbReference type="EC" id="2.3.2.13" evidence="7"/>
<reference evidence="10" key="2">
    <citation type="submission" date="2025-08" db="UniProtKB">
        <authorList>
            <consortium name="Ensembl"/>
        </authorList>
    </citation>
    <scope>IDENTIFICATION</scope>
</reference>
<dbReference type="PIRSF" id="PIRSF000459">
    <property type="entry name" value="TGM_EBP42"/>
    <property type="match status" value="1"/>
</dbReference>
<dbReference type="InterPro" id="IPR013783">
    <property type="entry name" value="Ig-like_fold"/>
</dbReference>
<dbReference type="Pfam" id="PF01841">
    <property type="entry name" value="Transglut_core"/>
    <property type="match status" value="1"/>
</dbReference>
<organism evidence="10 11">
    <name type="scientific">Cynoglossus semilaevis</name>
    <name type="common">Tongue sole</name>
    <dbReference type="NCBI Taxonomy" id="244447"/>
    <lineage>
        <taxon>Eukaryota</taxon>
        <taxon>Metazoa</taxon>
        <taxon>Chordata</taxon>
        <taxon>Craniata</taxon>
        <taxon>Vertebrata</taxon>
        <taxon>Euteleostomi</taxon>
        <taxon>Actinopterygii</taxon>
        <taxon>Neopterygii</taxon>
        <taxon>Teleostei</taxon>
        <taxon>Neoteleostei</taxon>
        <taxon>Acanthomorphata</taxon>
        <taxon>Carangaria</taxon>
        <taxon>Pleuronectiformes</taxon>
        <taxon>Pleuronectoidei</taxon>
        <taxon>Cynoglossidae</taxon>
        <taxon>Cynoglossinae</taxon>
        <taxon>Cynoglossus</taxon>
    </lineage>
</organism>
<feature type="active site" evidence="8">
    <location>
        <position position="249"/>
    </location>
</feature>
<evidence type="ECO:0000256" key="8">
    <source>
        <dbReference type="PIRSR" id="PIRSR000459-1"/>
    </source>
</evidence>
<dbReference type="SMART" id="SM00460">
    <property type="entry name" value="TGc"/>
    <property type="match status" value="1"/>
</dbReference>
<dbReference type="GO" id="GO:0003810">
    <property type="term" value="F:protein-glutamine gamma-glutamyltransferase activity"/>
    <property type="evidence" value="ECO:0007669"/>
    <property type="project" value="UniProtKB-EC"/>
</dbReference>
<comment type="cofactor">
    <cofactor evidence="1">
        <name>Ca(2+)</name>
        <dbReference type="ChEBI" id="CHEBI:29108"/>
    </cofactor>
</comment>
<name>A0A3P8WTE1_CYNSE</name>
<keyword evidence="5" id="KW-0106">Calcium</keyword>
<evidence type="ECO:0000256" key="7">
    <source>
        <dbReference type="ARBA" id="ARBA00024222"/>
    </source>
</evidence>
<dbReference type="SUPFAM" id="SSF54001">
    <property type="entry name" value="Cysteine proteinases"/>
    <property type="match status" value="1"/>
</dbReference>
<dbReference type="FunFam" id="3.90.260.10:FF:000001">
    <property type="entry name" value="Protein-glutamine gamma-glutamyltransferase 2"/>
    <property type="match status" value="1"/>
</dbReference>
<evidence type="ECO:0000256" key="5">
    <source>
        <dbReference type="ARBA" id="ARBA00022837"/>
    </source>
</evidence>
<sequence>MEGKIYIVIQNVNLEQSENMQRHRTDGFSSSKSLVVRRGAPFKLSLIKLNPQVSSSRWTAYMESKNLDLQNPSVFISAPSSAPVGCYRFQLHVYSQGGRRRTALGKFLLLCNPWCGDDDVYIPFEDQREEYVANDAGLLFMGTAVNLVSRPWSFDQYEPGVLESCMSLLQVSPKHQTNQRLDYLKRNDPVYISRVVSAMINCEDDCGVLKGNWSGDFKNGVSPTTWTGSGDILNQWAKSGYKPVKYGQCWVFAAVMCTVMRVLGIPCRVVTNFNSAHDTNGNLVIEEYYSEKGEKLKLSKDSVWNFHVWVECWMARKDLGSGMDGWQVLDPTPQNRSGGVFCCGPSPVKAIKKRCMEMFYDIPFVYAEVNADIHMIIMSQGRVLSLSKDTEKVGSLICTKAIGFPRLENITGDYKLIKNQRPEQVSDFNNHNKLFVILSLDKAPVAGEPVSFTVKLINKQKMRKAMKLHLNAQAKEYNHSPSDTFWANSDIAQLGPMEVKVMTYQILPAEYEDVVGDDLINLAAVVEDMSSHERTLASEEFNIATPKLTIQVLDENSVKVNEEQTAIVSFKNPYSHLVGGELIVAGAGLIQGKILFRLLPMRTGGKVEHRITFTPNMVGTKMLQASLKLSNINSTIRGFKMVIVDKD</sequence>
<evidence type="ECO:0000256" key="6">
    <source>
        <dbReference type="ARBA" id="ARBA00023315"/>
    </source>
</evidence>
<feature type="active site" evidence="8">
    <location>
        <position position="307"/>
    </location>
</feature>
<evidence type="ECO:0000256" key="4">
    <source>
        <dbReference type="ARBA" id="ARBA00022723"/>
    </source>
</evidence>
<dbReference type="GO" id="GO:0007399">
    <property type="term" value="P:nervous system development"/>
    <property type="evidence" value="ECO:0007669"/>
    <property type="project" value="UniProtKB-ARBA"/>
</dbReference>